<dbReference type="InterPro" id="IPR001173">
    <property type="entry name" value="Glyco_trans_2-like"/>
</dbReference>
<proteinExistence type="inferred from homology"/>
<protein>
    <recommendedName>
        <fullName evidence="9">4,4'-diaponeurosporenoate glycosyltransferase</fullName>
    </recommendedName>
</protein>
<dbReference type="Proteomes" id="UP001501594">
    <property type="component" value="Unassembled WGS sequence"/>
</dbReference>
<comment type="subcellular location">
    <subcellularLocation>
        <location evidence="1">Cell membrane</location>
    </subcellularLocation>
</comment>
<evidence type="ECO:0000256" key="5">
    <source>
        <dbReference type="ARBA" id="ARBA00023136"/>
    </source>
</evidence>
<keyword evidence="5" id="KW-0472">Membrane</keyword>
<evidence type="ECO:0000256" key="6">
    <source>
        <dbReference type="ARBA" id="ARBA00037281"/>
    </source>
</evidence>
<feature type="domain" description="Glycosyltransferase 2-like" evidence="10">
    <location>
        <begin position="11"/>
        <end position="141"/>
    </location>
</feature>
<comment type="similarity">
    <text evidence="8">Belongs to the glycosyltransferase 2 family. CrtQ subfamily.</text>
</comment>
<comment type="pathway">
    <text evidence="7">Carotenoid biosynthesis; staphyloxanthin biosynthesis; staphyloxanthin from farnesyl diphosphate: step 4/5.</text>
</comment>
<keyword evidence="2" id="KW-1003">Cell membrane</keyword>
<name>A0ABP8E3X2_9MICO</name>
<evidence type="ECO:0000256" key="9">
    <source>
        <dbReference type="ARBA" id="ARBA00040345"/>
    </source>
</evidence>
<evidence type="ECO:0000313" key="12">
    <source>
        <dbReference type="Proteomes" id="UP001501594"/>
    </source>
</evidence>
<organism evidence="11 12">
    <name type="scientific">Frondihabitans peucedani</name>
    <dbReference type="NCBI Taxonomy" id="598626"/>
    <lineage>
        <taxon>Bacteria</taxon>
        <taxon>Bacillati</taxon>
        <taxon>Actinomycetota</taxon>
        <taxon>Actinomycetes</taxon>
        <taxon>Micrococcales</taxon>
        <taxon>Microbacteriaceae</taxon>
        <taxon>Frondihabitans</taxon>
    </lineage>
</organism>
<comment type="caution">
    <text evidence="11">The sequence shown here is derived from an EMBL/GenBank/DDBJ whole genome shotgun (WGS) entry which is preliminary data.</text>
</comment>
<evidence type="ECO:0000256" key="2">
    <source>
        <dbReference type="ARBA" id="ARBA00022475"/>
    </source>
</evidence>
<comment type="function">
    <text evidence="6">Catalyzes the glycosylation of 4,4'-diaponeurosporenoate, i.e. the esterification of glucose at the C1'' position with the carboxyl group of 4,4'-diaponeurosporenic acid, to form glycosyl-4,4'-diaponeurosporenoate. This is a step in the biosynthesis of staphyloxanthin, an orange pigment present in most staphylococci strains.</text>
</comment>
<dbReference type="InterPro" id="IPR029044">
    <property type="entry name" value="Nucleotide-diphossugar_trans"/>
</dbReference>
<evidence type="ECO:0000256" key="8">
    <source>
        <dbReference type="ARBA" id="ARBA00038120"/>
    </source>
</evidence>
<evidence type="ECO:0000313" key="11">
    <source>
        <dbReference type="EMBL" id="GAA4266801.1"/>
    </source>
</evidence>
<reference evidence="12" key="1">
    <citation type="journal article" date="2019" name="Int. J. Syst. Evol. Microbiol.">
        <title>The Global Catalogue of Microorganisms (GCM) 10K type strain sequencing project: providing services to taxonomists for standard genome sequencing and annotation.</title>
        <authorList>
            <consortium name="The Broad Institute Genomics Platform"/>
            <consortium name="The Broad Institute Genome Sequencing Center for Infectious Disease"/>
            <person name="Wu L."/>
            <person name="Ma J."/>
        </authorList>
    </citation>
    <scope>NUCLEOTIDE SEQUENCE [LARGE SCALE GENOMIC DNA]</scope>
    <source>
        <strain evidence="12">JCM 17442</strain>
    </source>
</reference>
<keyword evidence="3" id="KW-0328">Glycosyltransferase</keyword>
<dbReference type="Gene3D" id="3.90.550.10">
    <property type="entry name" value="Spore Coat Polysaccharide Biosynthesis Protein SpsA, Chain A"/>
    <property type="match status" value="1"/>
</dbReference>
<keyword evidence="12" id="KW-1185">Reference proteome</keyword>
<dbReference type="PANTHER" id="PTHR43646">
    <property type="entry name" value="GLYCOSYLTRANSFERASE"/>
    <property type="match status" value="1"/>
</dbReference>
<evidence type="ECO:0000256" key="3">
    <source>
        <dbReference type="ARBA" id="ARBA00022676"/>
    </source>
</evidence>
<evidence type="ECO:0000256" key="7">
    <source>
        <dbReference type="ARBA" id="ARBA00037904"/>
    </source>
</evidence>
<gene>
    <name evidence="11" type="ORF">GCM10022256_24130</name>
</gene>
<keyword evidence="4" id="KW-0808">Transferase</keyword>
<accession>A0ABP8E3X2</accession>
<evidence type="ECO:0000256" key="4">
    <source>
        <dbReference type="ARBA" id="ARBA00022679"/>
    </source>
</evidence>
<dbReference type="Pfam" id="PF00535">
    <property type="entry name" value="Glycos_transf_2"/>
    <property type="match status" value="1"/>
</dbReference>
<dbReference type="RefSeq" id="WP_344796509.1">
    <property type="nucleotide sequence ID" value="NZ_BAABAU010000003.1"/>
</dbReference>
<dbReference type="PANTHER" id="PTHR43646:SF2">
    <property type="entry name" value="GLYCOSYLTRANSFERASE 2-LIKE DOMAIN-CONTAINING PROTEIN"/>
    <property type="match status" value="1"/>
</dbReference>
<evidence type="ECO:0000259" key="10">
    <source>
        <dbReference type="Pfam" id="PF00535"/>
    </source>
</evidence>
<evidence type="ECO:0000256" key="1">
    <source>
        <dbReference type="ARBA" id="ARBA00004236"/>
    </source>
</evidence>
<dbReference type="EMBL" id="BAABAU010000003">
    <property type="protein sequence ID" value="GAA4266801.1"/>
    <property type="molecule type" value="Genomic_DNA"/>
</dbReference>
<dbReference type="SUPFAM" id="SSF53448">
    <property type="entry name" value="Nucleotide-diphospho-sugar transferases"/>
    <property type="match status" value="1"/>
</dbReference>
<sequence length="233" mass="24356">MSPSRITHALVVVPARDEETLIGRCLDALDRAVASVRATHPQVVVRTLIVADACTDDTEGIVRSSGTAELVVSDAGRVGAAREHGVRLGLASFGRIDPAEIWIANTDADSAVPDNWLTHQLDLADEGTDVLVGTVRPDPADLTAEQDAAWLATHERGRPNGHVHGANLGLRASAHLGAGGFDAVEEHEDNLLVRRLQDAGAAITASDSAEVVTSGRASGRTPGGYAAYLARTL</sequence>